<dbReference type="Proteomes" id="UP001054821">
    <property type="component" value="Chromosome 6"/>
</dbReference>
<dbReference type="EMBL" id="JAJFAZ020000006">
    <property type="protein sequence ID" value="KAI5324141.1"/>
    <property type="molecule type" value="Genomic_DNA"/>
</dbReference>
<sequence>MVRSMICNSQLPNYLWGKAIRASNYFLNRVPSYPEKTKGYKFYCPNHTTRLVETGRAVFLENVHEKRKATDFVFEELFELAIELAKQSVQVPHISEIQGEDYEDMEPEQEHGNEIQV</sequence>
<evidence type="ECO:0000313" key="3">
    <source>
        <dbReference type="Proteomes" id="UP001054821"/>
    </source>
</evidence>
<keyword evidence="3" id="KW-1185">Reference proteome</keyword>
<proteinExistence type="predicted"/>
<feature type="compositionally biased region" description="Basic and acidic residues" evidence="1">
    <location>
        <begin position="108"/>
        <end position="117"/>
    </location>
</feature>
<dbReference type="AlphaFoldDB" id="A0AAD4YWL7"/>
<feature type="compositionally biased region" description="Acidic residues" evidence="1">
    <location>
        <begin position="98"/>
        <end position="107"/>
    </location>
</feature>
<evidence type="ECO:0000313" key="2">
    <source>
        <dbReference type="EMBL" id="KAI5324141.1"/>
    </source>
</evidence>
<feature type="region of interest" description="Disordered" evidence="1">
    <location>
        <begin position="96"/>
        <end position="117"/>
    </location>
</feature>
<gene>
    <name evidence="2" type="ORF">L3X38_033214</name>
</gene>
<reference evidence="2 3" key="1">
    <citation type="journal article" date="2022" name="G3 (Bethesda)">
        <title>Whole-genome sequence and methylome profiling of the almond [Prunus dulcis (Mill.) D.A. Webb] cultivar 'Nonpareil'.</title>
        <authorList>
            <person name="D'Amico-Willman K.M."/>
            <person name="Ouma W.Z."/>
            <person name="Meulia T."/>
            <person name="Sideli G.M."/>
            <person name="Gradziel T.M."/>
            <person name="Fresnedo-Ramirez J."/>
        </authorList>
    </citation>
    <scope>NUCLEOTIDE SEQUENCE [LARGE SCALE GENOMIC DNA]</scope>
    <source>
        <strain evidence="2">Clone GOH B32 T37-40</strain>
    </source>
</reference>
<accession>A0AAD4YWL7</accession>
<evidence type="ECO:0000256" key="1">
    <source>
        <dbReference type="SAM" id="MobiDB-lite"/>
    </source>
</evidence>
<protein>
    <recommendedName>
        <fullName evidence="4">Transposable element protein</fullName>
    </recommendedName>
</protein>
<comment type="caution">
    <text evidence="2">The sequence shown here is derived from an EMBL/GenBank/DDBJ whole genome shotgun (WGS) entry which is preliminary data.</text>
</comment>
<organism evidence="2 3">
    <name type="scientific">Prunus dulcis</name>
    <name type="common">Almond</name>
    <name type="synonym">Amygdalus dulcis</name>
    <dbReference type="NCBI Taxonomy" id="3755"/>
    <lineage>
        <taxon>Eukaryota</taxon>
        <taxon>Viridiplantae</taxon>
        <taxon>Streptophyta</taxon>
        <taxon>Embryophyta</taxon>
        <taxon>Tracheophyta</taxon>
        <taxon>Spermatophyta</taxon>
        <taxon>Magnoliopsida</taxon>
        <taxon>eudicotyledons</taxon>
        <taxon>Gunneridae</taxon>
        <taxon>Pentapetalae</taxon>
        <taxon>rosids</taxon>
        <taxon>fabids</taxon>
        <taxon>Rosales</taxon>
        <taxon>Rosaceae</taxon>
        <taxon>Amygdaloideae</taxon>
        <taxon>Amygdaleae</taxon>
        <taxon>Prunus</taxon>
    </lineage>
</organism>
<name>A0AAD4YWL7_PRUDU</name>
<evidence type="ECO:0008006" key="4">
    <source>
        <dbReference type="Google" id="ProtNLM"/>
    </source>
</evidence>